<gene>
    <name evidence="12" type="ORF">E4U03_01485</name>
</gene>
<keyword evidence="3" id="KW-0349">Heme</keyword>
<dbReference type="InterPro" id="IPR048328">
    <property type="entry name" value="Dyp_perox_C"/>
</dbReference>
<evidence type="ECO:0000259" key="10">
    <source>
        <dbReference type="Pfam" id="PF04261"/>
    </source>
</evidence>
<comment type="cofactor">
    <cofactor evidence="1">
        <name>heme b</name>
        <dbReference type="ChEBI" id="CHEBI:60344"/>
    </cofactor>
</comment>
<dbReference type="GO" id="GO:0004601">
    <property type="term" value="F:peroxidase activity"/>
    <property type="evidence" value="ECO:0007669"/>
    <property type="project" value="UniProtKB-KW"/>
</dbReference>
<dbReference type="Proteomes" id="UP000297951">
    <property type="component" value="Unassembled WGS sequence"/>
</dbReference>
<dbReference type="AlphaFoldDB" id="A0A4Y9F744"/>
<evidence type="ECO:0000256" key="6">
    <source>
        <dbReference type="ARBA" id="ARBA00023002"/>
    </source>
</evidence>
<feature type="domain" description="Dyp-type peroxidase N-terminal" evidence="10">
    <location>
        <begin position="92"/>
        <end position="235"/>
    </location>
</feature>
<evidence type="ECO:0000313" key="13">
    <source>
        <dbReference type="Proteomes" id="UP000297951"/>
    </source>
</evidence>
<dbReference type="GO" id="GO:0046872">
    <property type="term" value="F:metal ion binding"/>
    <property type="evidence" value="ECO:0007669"/>
    <property type="project" value="UniProtKB-KW"/>
</dbReference>
<evidence type="ECO:0000256" key="2">
    <source>
        <dbReference type="ARBA" id="ARBA00022559"/>
    </source>
</evidence>
<dbReference type="PANTHER" id="PTHR30521:SF4">
    <property type="entry name" value="DEFERROCHELATASE"/>
    <property type="match status" value="1"/>
</dbReference>
<keyword evidence="4" id="KW-0479">Metal-binding</keyword>
<comment type="similarity">
    <text evidence="8">Belongs to the DyP-type peroxidase family.</text>
</comment>
<feature type="region of interest" description="Disordered" evidence="9">
    <location>
        <begin position="304"/>
        <end position="327"/>
    </location>
</feature>
<organism evidence="12 13">
    <name type="scientific">Rothia nasimurium</name>
    <dbReference type="NCBI Taxonomy" id="85336"/>
    <lineage>
        <taxon>Bacteria</taxon>
        <taxon>Bacillati</taxon>
        <taxon>Actinomycetota</taxon>
        <taxon>Actinomycetes</taxon>
        <taxon>Micrococcales</taxon>
        <taxon>Micrococcaceae</taxon>
        <taxon>Rothia</taxon>
    </lineage>
</organism>
<evidence type="ECO:0000256" key="7">
    <source>
        <dbReference type="ARBA" id="ARBA00023004"/>
    </source>
</evidence>
<dbReference type="InterPro" id="IPR048327">
    <property type="entry name" value="Dyp_perox_N"/>
</dbReference>
<protein>
    <submittedName>
        <fullName evidence="12">Dyp-type peroxidase</fullName>
    </submittedName>
</protein>
<keyword evidence="5" id="KW-0732">Signal</keyword>
<dbReference type="InterPro" id="IPR011008">
    <property type="entry name" value="Dimeric_a/b-barrel"/>
</dbReference>
<evidence type="ECO:0000256" key="9">
    <source>
        <dbReference type="SAM" id="MobiDB-lite"/>
    </source>
</evidence>
<dbReference type="STRING" id="85336.A7979_08605"/>
<dbReference type="EMBL" id="SPQC01000003">
    <property type="protein sequence ID" value="TFU24036.1"/>
    <property type="molecule type" value="Genomic_DNA"/>
</dbReference>
<dbReference type="InterPro" id="IPR006314">
    <property type="entry name" value="Dyp_peroxidase"/>
</dbReference>
<comment type="caution">
    <text evidence="12">The sequence shown here is derived from an EMBL/GenBank/DDBJ whole genome shotgun (WGS) entry which is preliminary data.</text>
</comment>
<dbReference type="SUPFAM" id="SSF54909">
    <property type="entry name" value="Dimeric alpha+beta barrel"/>
    <property type="match status" value="1"/>
</dbReference>
<dbReference type="NCBIfam" id="TIGR01413">
    <property type="entry name" value="Dyp_perox_fam"/>
    <property type="match status" value="1"/>
</dbReference>
<evidence type="ECO:0000256" key="5">
    <source>
        <dbReference type="ARBA" id="ARBA00022729"/>
    </source>
</evidence>
<feature type="domain" description="Dyp-type peroxidase C-terminal" evidence="11">
    <location>
        <begin position="247"/>
        <end position="438"/>
    </location>
</feature>
<evidence type="ECO:0000256" key="4">
    <source>
        <dbReference type="ARBA" id="ARBA00022723"/>
    </source>
</evidence>
<dbReference type="GO" id="GO:0005829">
    <property type="term" value="C:cytosol"/>
    <property type="evidence" value="ECO:0007669"/>
    <property type="project" value="TreeGrafter"/>
</dbReference>
<dbReference type="PROSITE" id="PS51404">
    <property type="entry name" value="DYP_PEROXIDASE"/>
    <property type="match status" value="1"/>
</dbReference>
<evidence type="ECO:0000256" key="1">
    <source>
        <dbReference type="ARBA" id="ARBA00001970"/>
    </source>
</evidence>
<evidence type="ECO:0000256" key="3">
    <source>
        <dbReference type="ARBA" id="ARBA00022617"/>
    </source>
</evidence>
<dbReference type="GO" id="GO:0020037">
    <property type="term" value="F:heme binding"/>
    <property type="evidence" value="ECO:0007669"/>
    <property type="project" value="InterPro"/>
</dbReference>
<keyword evidence="6" id="KW-0560">Oxidoreductase</keyword>
<dbReference type="Pfam" id="PF20628">
    <property type="entry name" value="Dyp_perox_C"/>
    <property type="match status" value="1"/>
</dbReference>
<dbReference type="PANTHER" id="PTHR30521">
    <property type="entry name" value="DEFERROCHELATASE/PEROXIDASE"/>
    <property type="match status" value="1"/>
</dbReference>
<dbReference type="OrthoDB" id="9781066at2"/>
<proteinExistence type="inferred from homology"/>
<keyword evidence="7" id="KW-0408">Iron</keyword>
<evidence type="ECO:0000313" key="12">
    <source>
        <dbReference type="EMBL" id="TFU24036.1"/>
    </source>
</evidence>
<name>A0A4Y9F744_9MICC</name>
<evidence type="ECO:0000259" key="11">
    <source>
        <dbReference type="Pfam" id="PF20628"/>
    </source>
</evidence>
<sequence>MTSSFDEDLNRALSGAETGPQPEDKPGDQEQAASLRGTNRRVALAGALGLGTGVAATLAGQYAATAMNDEGEQEPTSPPLQEAVVPFYGPRQAGIDTPAPSYGVFIALALNTGLDRDGVRRLLTVLTDDAARLTTGWAPITDQEPELATVPANLTVTFGFGERIFDIVAPEKKPSWLRPLPAFEQIDQLQDQWNDGDLLLQICCSDRFTLAHAQRVLLKNTRSFASVRWVQEGFRRAYGSEPDGMTMRNLFGQVDGTVNPSTGDGTMESYVWGNHEELTPWEEGGTSLIIRRIHMNLDTWDQADRPAREDAVGRNLTNGAPLTGTEERAPADLSATNDLGFTVIAPYAHIRRAAAQNRVEQILRRGYNYDLPVQNASGFSEHQQVSGGVSSTGLIFCSYQADPVKQFLPIQQRLAELDMLNTWTVPIGSAVFALPAGAREGGFVGEGLFN</sequence>
<dbReference type="RefSeq" id="WP_135011227.1">
    <property type="nucleotide sequence ID" value="NZ_JADGLK010000003.1"/>
</dbReference>
<keyword evidence="2 12" id="KW-0575">Peroxidase</keyword>
<feature type="region of interest" description="Disordered" evidence="9">
    <location>
        <begin position="1"/>
        <end position="35"/>
    </location>
</feature>
<reference evidence="12 13" key="1">
    <citation type="submission" date="2019-03" db="EMBL/GenBank/DDBJ databases">
        <title>Diversity of the mouse oral microbiome.</title>
        <authorList>
            <person name="Joseph S."/>
            <person name="Aduse-Opoku J."/>
            <person name="Curtis M."/>
            <person name="Wade W."/>
            <person name="Hashim A."/>
        </authorList>
    </citation>
    <scope>NUCLEOTIDE SEQUENCE [LARGE SCALE GENOMIC DNA]</scope>
    <source>
        <strain evidence="13">irhom_31</strain>
    </source>
</reference>
<evidence type="ECO:0000256" key="8">
    <source>
        <dbReference type="ARBA" id="ARBA00025737"/>
    </source>
</evidence>
<accession>A0A4Y9F744</accession>
<dbReference type="Pfam" id="PF04261">
    <property type="entry name" value="Dyp_perox_N"/>
    <property type="match status" value="1"/>
</dbReference>